<keyword evidence="6 14" id="KW-0349">Heme</keyword>
<dbReference type="GO" id="GO:0004497">
    <property type="term" value="F:monooxygenase activity"/>
    <property type="evidence" value="ECO:0007669"/>
    <property type="project" value="UniProtKB-KW"/>
</dbReference>
<evidence type="ECO:0000256" key="7">
    <source>
        <dbReference type="ARBA" id="ARBA00022723"/>
    </source>
</evidence>
<evidence type="ECO:0000256" key="5">
    <source>
        <dbReference type="ARBA" id="ARBA00010617"/>
    </source>
</evidence>
<evidence type="ECO:0000256" key="2">
    <source>
        <dbReference type="ARBA" id="ARBA00003690"/>
    </source>
</evidence>
<dbReference type="EMBL" id="JBJJXI010000025">
    <property type="protein sequence ID" value="KAL3404420.1"/>
    <property type="molecule type" value="Genomic_DNA"/>
</dbReference>
<evidence type="ECO:0000313" key="18">
    <source>
        <dbReference type="Proteomes" id="UP001627154"/>
    </source>
</evidence>
<organism evidence="17 18">
    <name type="scientific">Trichogramma kaykai</name>
    <dbReference type="NCBI Taxonomy" id="54128"/>
    <lineage>
        <taxon>Eukaryota</taxon>
        <taxon>Metazoa</taxon>
        <taxon>Ecdysozoa</taxon>
        <taxon>Arthropoda</taxon>
        <taxon>Hexapoda</taxon>
        <taxon>Insecta</taxon>
        <taxon>Pterygota</taxon>
        <taxon>Neoptera</taxon>
        <taxon>Endopterygota</taxon>
        <taxon>Hymenoptera</taxon>
        <taxon>Apocrita</taxon>
        <taxon>Proctotrupomorpha</taxon>
        <taxon>Chalcidoidea</taxon>
        <taxon>Trichogrammatidae</taxon>
        <taxon>Trichogramma</taxon>
    </lineage>
</organism>
<dbReference type="Pfam" id="PF00067">
    <property type="entry name" value="p450"/>
    <property type="match status" value="1"/>
</dbReference>
<evidence type="ECO:0000256" key="16">
    <source>
        <dbReference type="SAM" id="Phobius"/>
    </source>
</evidence>
<name>A0ABD2XH44_9HYME</name>
<dbReference type="PRINTS" id="PR00463">
    <property type="entry name" value="EP450I"/>
</dbReference>
<dbReference type="GO" id="GO:0005789">
    <property type="term" value="C:endoplasmic reticulum membrane"/>
    <property type="evidence" value="ECO:0007669"/>
    <property type="project" value="UniProtKB-SubCell"/>
</dbReference>
<evidence type="ECO:0000313" key="17">
    <source>
        <dbReference type="EMBL" id="KAL3404420.1"/>
    </source>
</evidence>
<reference evidence="17 18" key="1">
    <citation type="journal article" date="2024" name="bioRxiv">
        <title>A reference genome for Trichogramma kaykai: A tiny desert-dwelling parasitoid wasp with competing sex-ratio distorters.</title>
        <authorList>
            <person name="Culotta J."/>
            <person name="Lindsey A.R."/>
        </authorList>
    </citation>
    <scope>NUCLEOTIDE SEQUENCE [LARGE SCALE GENOMIC DNA]</scope>
    <source>
        <strain evidence="17 18">KSX58</strain>
    </source>
</reference>
<comment type="function">
    <text evidence="2">May be involved in the metabolism of insect hormones and in the breakdown of synthetic insecticides.</text>
</comment>
<evidence type="ECO:0000256" key="3">
    <source>
        <dbReference type="ARBA" id="ARBA00004174"/>
    </source>
</evidence>
<sequence length="501" mass="57745">MECSSWWQAFTKQIDSTTVLAASILVLASLWIVQLLLGRSEKRKNLIRLASKLPGPPTIPLIGNALHFACRPDETLDKVRELAKNYDTPLRFWLGPKLFVVLTEPRDYEVILGCSKASYKDPVYRFMESFVGQGLVSGSGPLHRQHRKVIMPMLNSKTLNEYLKYINCHGQKVVRLLEKRVNGGEFDVQPIIAHTILGVEANLKKEDYEDLVYWTETIYELIHTRMMKVWLHPDWIFRWTDTAKRLEQGQRVIHTFIESAIAQKWKEHKSVDKPSRSILLEQLIDHVARTDLMTDEQLRDETYTMFTAAQDTTTVICSFAILHLAMNQNIQDKVREEMEKVVGTASCIEMEHLNELSYTEMVIKETMRLYPIAPLMVRQARGDIRLETCTIPDGCSILMVPFVTHRSSKYWQQPDDFLPERFSPENSSDRHAFAYVPFSAGIRGCIGQKFAMMLLKTIIGHVVRSYRLISSKTMDDIRLKMDISVRSKDGYGVSIERLRAN</sequence>
<keyword evidence="16" id="KW-0812">Transmembrane</keyword>
<comment type="subcellular location">
    <subcellularLocation>
        <location evidence="4">Endoplasmic reticulum membrane</location>
        <topology evidence="4">Peripheral membrane protein</topology>
    </subcellularLocation>
    <subcellularLocation>
        <location evidence="3">Microsome membrane</location>
        <topology evidence="3">Peripheral membrane protein</topology>
    </subcellularLocation>
</comment>
<comment type="caution">
    <text evidence="17">The sequence shown here is derived from an EMBL/GenBank/DDBJ whole genome shotgun (WGS) entry which is preliminary data.</text>
</comment>
<dbReference type="Proteomes" id="UP001627154">
    <property type="component" value="Unassembled WGS sequence"/>
</dbReference>
<keyword evidence="7 14" id="KW-0479">Metal-binding</keyword>
<dbReference type="InterPro" id="IPR036396">
    <property type="entry name" value="Cyt_P450_sf"/>
</dbReference>
<evidence type="ECO:0000256" key="10">
    <source>
        <dbReference type="ARBA" id="ARBA00023002"/>
    </source>
</evidence>
<keyword evidence="11 14" id="KW-0408">Iron</keyword>
<evidence type="ECO:0000256" key="8">
    <source>
        <dbReference type="ARBA" id="ARBA00022824"/>
    </source>
</evidence>
<dbReference type="InterPro" id="IPR002401">
    <property type="entry name" value="Cyt_P450_E_grp-I"/>
</dbReference>
<evidence type="ECO:0000256" key="13">
    <source>
        <dbReference type="ARBA" id="ARBA00023136"/>
    </source>
</evidence>
<dbReference type="InterPro" id="IPR017972">
    <property type="entry name" value="Cyt_P450_CS"/>
</dbReference>
<dbReference type="PANTHER" id="PTHR24291">
    <property type="entry name" value="CYTOCHROME P450 FAMILY 4"/>
    <property type="match status" value="1"/>
</dbReference>
<keyword evidence="9" id="KW-0492">Microsome</keyword>
<evidence type="ECO:0000256" key="6">
    <source>
        <dbReference type="ARBA" id="ARBA00022617"/>
    </source>
</evidence>
<proteinExistence type="inferred from homology"/>
<evidence type="ECO:0000256" key="12">
    <source>
        <dbReference type="ARBA" id="ARBA00023033"/>
    </source>
</evidence>
<feature type="binding site" description="axial binding residue" evidence="14">
    <location>
        <position position="445"/>
    </location>
    <ligand>
        <name>heme</name>
        <dbReference type="ChEBI" id="CHEBI:30413"/>
    </ligand>
    <ligandPart>
        <name>Fe</name>
        <dbReference type="ChEBI" id="CHEBI:18248"/>
    </ligandPart>
</feature>
<evidence type="ECO:0000256" key="11">
    <source>
        <dbReference type="ARBA" id="ARBA00023004"/>
    </source>
</evidence>
<evidence type="ECO:0000256" key="14">
    <source>
        <dbReference type="PIRSR" id="PIRSR602401-1"/>
    </source>
</evidence>
<dbReference type="GO" id="GO:0046872">
    <property type="term" value="F:metal ion binding"/>
    <property type="evidence" value="ECO:0007669"/>
    <property type="project" value="UniProtKB-KW"/>
</dbReference>
<evidence type="ECO:0000256" key="9">
    <source>
        <dbReference type="ARBA" id="ARBA00022848"/>
    </source>
</evidence>
<keyword evidence="8" id="KW-0256">Endoplasmic reticulum</keyword>
<dbReference type="SUPFAM" id="SSF48264">
    <property type="entry name" value="Cytochrome P450"/>
    <property type="match status" value="1"/>
</dbReference>
<dbReference type="InterPro" id="IPR050196">
    <property type="entry name" value="Cytochrome_P450_Monoox"/>
</dbReference>
<gene>
    <name evidence="17" type="ORF">TKK_002904</name>
</gene>
<keyword evidence="16" id="KW-1133">Transmembrane helix</keyword>
<keyword evidence="12 15" id="KW-0503">Monooxygenase</keyword>
<evidence type="ECO:0000256" key="4">
    <source>
        <dbReference type="ARBA" id="ARBA00004406"/>
    </source>
</evidence>
<comment type="similarity">
    <text evidence="5 15">Belongs to the cytochrome P450 family.</text>
</comment>
<dbReference type="AlphaFoldDB" id="A0ABD2XH44"/>
<comment type="cofactor">
    <cofactor evidence="1 14">
        <name>heme</name>
        <dbReference type="ChEBI" id="CHEBI:30413"/>
    </cofactor>
</comment>
<protein>
    <recommendedName>
        <fullName evidence="19">Cytochrome P450</fullName>
    </recommendedName>
</protein>
<dbReference type="PANTHER" id="PTHR24291:SF189">
    <property type="entry name" value="CYTOCHROME P450 4C3-RELATED"/>
    <property type="match status" value="1"/>
</dbReference>
<dbReference type="PRINTS" id="PR00385">
    <property type="entry name" value="P450"/>
</dbReference>
<dbReference type="Gene3D" id="1.10.630.10">
    <property type="entry name" value="Cytochrome P450"/>
    <property type="match status" value="1"/>
</dbReference>
<dbReference type="PROSITE" id="PS00086">
    <property type="entry name" value="CYTOCHROME_P450"/>
    <property type="match status" value="1"/>
</dbReference>
<accession>A0ABD2XH44</accession>
<evidence type="ECO:0000256" key="1">
    <source>
        <dbReference type="ARBA" id="ARBA00001971"/>
    </source>
</evidence>
<evidence type="ECO:0000256" key="15">
    <source>
        <dbReference type="RuleBase" id="RU000461"/>
    </source>
</evidence>
<dbReference type="InterPro" id="IPR001128">
    <property type="entry name" value="Cyt_P450"/>
</dbReference>
<keyword evidence="10 15" id="KW-0560">Oxidoreductase</keyword>
<evidence type="ECO:0008006" key="19">
    <source>
        <dbReference type="Google" id="ProtNLM"/>
    </source>
</evidence>
<feature type="transmembrane region" description="Helical" evidence="16">
    <location>
        <begin position="20"/>
        <end position="38"/>
    </location>
</feature>
<keyword evidence="18" id="KW-1185">Reference proteome</keyword>
<keyword evidence="13 16" id="KW-0472">Membrane</keyword>